<evidence type="ECO:0000256" key="12">
    <source>
        <dbReference type="ARBA" id="ARBA00037847"/>
    </source>
</evidence>
<dbReference type="STRING" id="448.Lery_2429"/>
<dbReference type="AlphaFoldDB" id="A0A0W0TFD9"/>
<keyword evidence="14" id="KW-0175">Coiled coil</keyword>
<keyword evidence="5 13" id="KW-0375">Hydrogen ion transport</keyword>
<comment type="function">
    <text evidence="11">Component of the F(0) channel, it forms part of the peripheral stalk, linking F(1) to F(0). The b'-subunit is a diverged and duplicated form of b found in plants and photosynthetic bacteria.</text>
</comment>
<evidence type="ECO:0000256" key="4">
    <source>
        <dbReference type="ARBA" id="ARBA00022692"/>
    </source>
</evidence>
<evidence type="ECO:0000256" key="11">
    <source>
        <dbReference type="ARBA" id="ARBA00025614"/>
    </source>
</evidence>
<gene>
    <name evidence="16" type="ORF">Lery_2429</name>
</gene>
<dbReference type="Proteomes" id="UP000054773">
    <property type="component" value="Unassembled WGS sequence"/>
</dbReference>
<dbReference type="GO" id="GO:0046933">
    <property type="term" value="F:proton-transporting ATP synthase activity, rotational mechanism"/>
    <property type="evidence" value="ECO:0007669"/>
    <property type="project" value="InterPro"/>
</dbReference>
<dbReference type="Pfam" id="PF00430">
    <property type="entry name" value="ATP-synt_B"/>
    <property type="match status" value="1"/>
</dbReference>
<dbReference type="PANTHER" id="PTHR33445">
    <property type="entry name" value="ATP SYNTHASE SUBUNIT B', CHLOROPLASTIC"/>
    <property type="match status" value="1"/>
</dbReference>
<dbReference type="GO" id="GO:0046961">
    <property type="term" value="F:proton-transporting ATPase activity, rotational mechanism"/>
    <property type="evidence" value="ECO:0007669"/>
    <property type="project" value="TreeGrafter"/>
</dbReference>
<feature type="transmembrane region" description="Helical" evidence="15">
    <location>
        <begin position="12"/>
        <end position="30"/>
    </location>
</feature>
<protein>
    <submittedName>
        <fullName evidence="16">Putative F0F1-type ATP synthase, subunit b</fullName>
    </submittedName>
</protein>
<evidence type="ECO:0000256" key="8">
    <source>
        <dbReference type="ARBA" id="ARBA00023136"/>
    </source>
</evidence>
<dbReference type="EMBL" id="LNYA01000034">
    <property type="protein sequence ID" value="KTC94262.1"/>
    <property type="molecule type" value="Genomic_DNA"/>
</dbReference>
<dbReference type="Pfam" id="PF00213">
    <property type="entry name" value="OSCP"/>
    <property type="match status" value="1"/>
</dbReference>
<reference evidence="16 17" key="1">
    <citation type="submission" date="2015-11" db="EMBL/GenBank/DDBJ databases">
        <title>Genomic analysis of 38 Legionella species identifies large and diverse effector repertoires.</title>
        <authorList>
            <person name="Burstein D."/>
            <person name="Amaro F."/>
            <person name="Zusman T."/>
            <person name="Lifshitz Z."/>
            <person name="Cohen O."/>
            <person name="Gilbert J.A."/>
            <person name="Pupko T."/>
            <person name="Shuman H.A."/>
            <person name="Segal G."/>
        </authorList>
    </citation>
    <scope>NUCLEOTIDE SEQUENCE [LARGE SCALE GENOMIC DNA]</scope>
    <source>
        <strain evidence="16 17">SE-32A-C8</strain>
    </source>
</reference>
<dbReference type="RefSeq" id="WP_058527532.1">
    <property type="nucleotide sequence ID" value="NZ_CAAAHY010000003.1"/>
</dbReference>
<accession>A0A0W0TFD9</accession>
<dbReference type="GO" id="GO:0012505">
    <property type="term" value="C:endomembrane system"/>
    <property type="evidence" value="ECO:0007669"/>
    <property type="project" value="UniProtKB-SubCell"/>
</dbReference>
<evidence type="ECO:0000256" key="14">
    <source>
        <dbReference type="SAM" id="Coils"/>
    </source>
</evidence>
<keyword evidence="8 15" id="KW-0472">Membrane</keyword>
<evidence type="ECO:0000256" key="10">
    <source>
        <dbReference type="ARBA" id="ARBA00025198"/>
    </source>
</evidence>
<organism evidence="16 17">
    <name type="scientific">Legionella erythra</name>
    <dbReference type="NCBI Taxonomy" id="448"/>
    <lineage>
        <taxon>Bacteria</taxon>
        <taxon>Pseudomonadati</taxon>
        <taxon>Pseudomonadota</taxon>
        <taxon>Gammaproteobacteria</taxon>
        <taxon>Legionellales</taxon>
        <taxon>Legionellaceae</taxon>
        <taxon>Legionella</taxon>
    </lineage>
</organism>
<evidence type="ECO:0000256" key="13">
    <source>
        <dbReference type="RuleBase" id="RU003848"/>
    </source>
</evidence>
<dbReference type="PANTHER" id="PTHR33445:SF2">
    <property type="entry name" value="ATP SYNTHASE SUBUNIT B', CHLOROPLASTIC"/>
    <property type="match status" value="1"/>
</dbReference>
<dbReference type="InterPro" id="IPR002146">
    <property type="entry name" value="ATP_synth_b/b'su_bac/chlpt"/>
</dbReference>
<evidence type="ECO:0000313" key="16">
    <source>
        <dbReference type="EMBL" id="KTC94262.1"/>
    </source>
</evidence>
<dbReference type="InterPro" id="IPR050059">
    <property type="entry name" value="ATP_synthase_B_chain"/>
</dbReference>
<dbReference type="PATRIC" id="fig|448.7.peg.2552"/>
<keyword evidence="9" id="KW-0066">ATP synthesis</keyword>
<comment type="similarity">
    <text evidence="1 13">Belongs to the ATPase B chain family.</text>
</comment>
<name>A0A0W0TFD9_LEGER</name>
<keyword evidence="7 13" id="KW-0406">Ion transport</keyword>
<dbReference type="InterPro" id="IPR000711">
    <property type="entry name" value="ATPase_OSCP/dsu"/>
</dbReference>
<dbReference type="CDD" id="cd06503">
    <property type="entry name" value="ATP-synt_Fo_b"/>
    <property type="match status" value="1"/>
</dbReference>
<proteinExistence type="inferred from homology"/>
<evidence type="ECO:0000313" key="17">
    <source>
        <dbReference type="Proteomes" id="UP000054773"/>
    </source>
</evidence>
<evidence type="ECO:0000256" key="1">
    <source>
        <dbReference type="ARBA" id="ARBA00005513"/>
    </source>
</evidence>
<comment type="caution">
    <text evidence="16">The sequence shown here is derived from an EMBL/GenBank/DDBJ whole genome shotgun (WGS) entry which is preliminary data.</text>
</comment>
<evidence type="ECO:0000256" key="7">
    <source>
        <dbReference type="ARBA" id="ARBA00023065"/>
    </source>
</evidence>
<feature type="coiled-coil region" evidence="14">
    <location>
        <begin position="38"/>
        <end position="86"/>
    </location>
</feature>
<keyword evidence="2 13" id="KW-0813">Transport</keyword>
<comment type="function">
    <text evidence="10">F(1)F(0) ATP synthase produces ATP from ADP in the presence of a proton or sodium gradient. F-type ATPases consist of two structural domains, F(1) containing the extramembraneous catalytic core and F(0) containing the membrane proton channel, linked together by a central stalk and a peripheral stalk. During catalysis, ATP synthesis in the catalytic domain of F(1) is coupled via a rotary mechanism of the central stalk subunits to proton translocation.</text>
</comment>
<dbReference type="OrthoDB" id="466272at2"/>
<sequence length="247" mass="29310">MELSWTTFSLEIINFLILLWILKRFLYAPIQKTMLERKKRVQEQLANAATLHEEAKQLQTTYENRLTDWQQEKATLQNEWHEAMEQWKLEERLRFETQLSQEKERIFSHEMQRASTIIENNAKEAFLLAGKFAEKLLIPFADAHLEEKIIEKTIEELHHFPVEKWPWGNIISEEETVSIQSAYPIKEHQKQRLLQAIEQLVPQTLKIHFTENPKLLAGLTLQMGPMCLQANLRDELKFFTETKNELA</sequence>
<keyword evidence="17" id="KW-1185">Reference proteome</keyword>
<comment type="subcellular location">
    <subcellularLocation>
        <location evidence="12">Endomembrane system</location>
        <topology evidence="12">Single-pass membrane protein</topology>
    </subcellularLocation>
</comment>
<evidence type="ECO:0000256" key="9">
    <source>
        <dbReference type="ARBA" id="ARBA00023310"/>
    </source>
</evidence>
<evidence type="ECO:0000256" key="2">
    <source>
        <dbReference type="ARBA" id="ARBA00022448"/>
    </source>
</evidence>
<evidence type="ECO:0000256" key="5">
    <source>
        <dbReference type="ARBA" id="ARBA00022781"/>
    </source>
</evidence>
<evidence type="ECO:0000256" key="3">
    <source>
        <dbReference type="ARBA" id="ARBA00022547"/>
    </source>
</evidence>
<keyword evidence="4 13" id="KW-0812">Transmembrane</keyword>
<evidence type="ECO:0000256" key="15">
    <source>
        <dbReference type="SAM" id="Phobius"/>
    </source>
</evidence>
<dbReference type="GO" id="GO:0045259">
    <property type="term" value="C:proton-transporting ATP synthase complex"/>
    <property type="evidence" value="ECO:0007669"/>
    <property type="project" value="UniProtKB-KW"/>
</dbReference>
<keyword evidence="3 13" id="KW-0138">CF(0)</keyword>
<evidence type="ECO:0000256" key="6">
    <source>
        <dbReference type="ARBA" id="ARBA00022989"/>
    </source>
</evidence>
<keyword evidence="6 15" id="KW-1133">Transmembrane helix</keyword>